<dbReference type="AlphaFoldDB" id="A0A2T1C239"/>
<reference evidence="2 3" key="1">
    <citation type="submission" date="2018-02" db="EMBL/GenBank/DDBJ databases">
        <authorList>
            <person name="Cohen D.B."/>
            <person name="Kent A.D."/>
        </authorList>
    </citation>
    <scope>NUCLEOTIDE SEQUENCE [LARGE SCALE GENOMIC DNA]</scope>
    <source>
        <strain evidence="2 3">CCAP 1448/3</strain>
    </source>
</reference>
<dbReference type="InterPro" id="IPR011990">
    <property type="entry name" value="TPR-like_helical_dom_sf"/>
</dbReference>
<organism evidence="2 3">
    <name type="scientific">Merismopedia glauca CCAP 1448/3</name>
    <dbReference type="NCBI Taxonomy" id="1296344"/>
    <lineage>
        <taxon>Bacteria</taxon>
        <taxon>Bacillati</taxon>
        <taxon>Cyanobacteriota</taxon>
        <taxon>Cyanophyceae</taxon>
        <taxon>Synechococcales</taxon>
        <taxon>Merismopediaceae</taxon>
        <taxon>Merismopedia</taxon>
    </lineage>
</organism>
<feature type="chain" id="PRO_5015753992" evidence="1">
    <location>
        <begin position="30"/>
        <end position="132"/>
    </location>
</feature>
<keyword evidence="3" id="KW-1185">Reference proteome</keyword>
<protein>
    <submittedName>
        <fullName evidence="2">Uncharacterized protein</fullName>
    </submittedName>
</protein>
<evidence type="ECO:0000256" key="1">
    <source>
        <dbReference type="SAM" id="SignalP"/>
    </source>
</evidence>
<sequence>MKISQIIALIATCTLAAAGVTAIASPVKANPEEAQVFLKQCYIIHHKLKDYQSAEAACTQAISLHSEYAEAYLFRGGARLHLENYQGADADFSRAAELFQQQNNPEGYQTAQKLLGMSQDLQRKLRELNQGR</sequence>
<name>A0A2T1C239_9CYAN</name>
<keyword evidence="1" id="KW-0732">Signal</keyword>
<dbReference type="Proteomes" id="UP000238762">
    <property type="component" value="Unassembled WGS sequence"/>
</dbReference>
<gene>
    <name evidence="2" type="ORF">C7B64_13685</name>
</gene>
<proteinExistence type="predicted"/>
<reference evidence="2 3" key="2">
    <citation type="submission" date="2018-03" db="EMBL/GenBank/DDBJ databases">
        <title>The ancient ancestry and fast evolution of plastids.</title>
        <authorList>
            <person name="Moore K.R."/>
            <person name="Magnabosco C."/>
            <person name="Momper L."/>
            <person name="Gold D.A."/>
            <person name="Bosak T."/>
            <person name="Fournier G.P."/>
        </authorList>
    </citation>
    <scope>NUCLEOTIDE SEQUENCE [LARGE SCALE GENOMIC DNA]</scope>
    <source>
        <strain evidence="2 3">CCAP 1448/3</strain>
    </source>
</reference>
<dbReference type="EMBL" id="PVWJ01000064">
    <property type="protein sequence ID" value="PSB02340.1"/>
    <property type="molecule type" value="Genomic_DNA"/>
</dbReference>
<dbReference type="SUPFAM" id="SSF48452">
    <property type="entry name" value="TPR-like"/>
    <property type="match status" value="1"/>
</dbReference>
<dbReference type="Gene3D" id="1.25.40.10">
    <property type="entry name" value="Tetratricopeptide repeat domain"/>
    <property type="match status" value="1"/>
</dbReference>
<dbReference type="RefSeq" id="WP_106289218.1">
    <property type="nucleotide sequence ID" value="NZ_CAWNTC010000074.1"/>
</dbReference>
<evidence type="ECO:0000313" key="3">
    <source>
        <dbReference type="Proteomes" id="UP000238762"/>
    </source>
</evidence>
<comment type="caution">
    <text evidence="2">The sequence shown here is derived from an EMBL/GenBank/DDBJ whole genome shotgun (WGS) entry which is preliminary data.</text>
</comment>
<accession>A0A2T1C239</accession>
<dbReference type="OrthoDB" id="9780888at2"/>
<evidence type="ECO:0000313" key="2">
    <source>
        <dbReference type="EMBL" id="PSB02340.1"/>
    </source>
</evidence>
<feature type="signal peptide" evidence="1">
    <location>
        <begin position="1"/>
        <end position="29"/>
    </location>
</feature>